<keyword evidence="13" id="KW-1185">Reference proteome</keyword>
<dbReference type="OrthoDB" id="9801272at2"/>
<feature type="domain" description="Glycine dehydrogenase C-terminal" evidence="11">
    <location>
        <begin position="774"/>
        <end position="895"/>
    </location>
</feature>
<dbReference type="PANTHER" id="PTHR11773:SF13">
    <property type="entry name" value="GLYCINE DEHYDROGENASE (DECARBOXYLATING)"/>
    <property type="match status" value="1"/>
</dbReference>
<evidence type="ECO:0000256" key="3">
    <source>
        <dbReference type="ARBA" id="ARBA00010756"/>
    </source>
</evidence>
<keyword evidence="6 8" id="KW-0560">Oxidoreductase</keyword>
<feature type="modified residue" description="N6-(pyridoxal phosphate)lysine" evidence="8 9">
    <location>
        <position position="701"/>
    </location>
</feature>
<dbReference type="InterPro" id="IPR049315">
    <property type="entry name" value="GDC-P_N"/>
</dbReference>
<comment type="subunit">
    <text evidence="4 8">The glycine cleavage system is composed of four proteins: P, T, L and H.</text>
</comment>
<name>A0A318KPI9_9NEIS</name>
<dbReference type="HAMAP" id="MF_00711">
    <property type="entry name" value="GcvP"/>
    <property type="match status" value="1"/>
</dbReference>
<dbReference type="InterPro" id="IPR015422">
    <property type="entry name" value="PyrdxlP-dep_Trfase_small"/>
</dbReference>
<evidence type="ECO:0000313" key="12">
    <source>
        <dbReference type="EMBL" id="PXX78688.1"/>
    </source>
</evidence>
<evidence type="ECO:0000259" key="11">
    <source>
        <dbReference type="Pfam" id="PF21478"/>
    </source>
</evidence>
<dbReference type="CDD" id="cd00613">
    <property type="entry name" value="GDC-P"/>
    <property type="match status" value="1"/>
</dbReference>
<dbReference type="Proteomes" id="UP000247555">
    <property type="component" value="Unassembled WGS sequence"/>
</dbReference>
<evidence type="ECO:0000256" key="9">
    <source>
        <dbReference type="PIRSR" id="PIRSR603437-50"/>
    </source>
</evidence>
<comment type="function">
    <text evidence="2 8">The glycine cleavage system catalyzes the degradation of glycine. The P protein binds the alpha-amino group of glycine through its pyridoxal phosphate cofactor; CO(2) is released and the remaining methylamine moiety is then transferred to the lipoamide cofactor of the H protein.</text>
</comment>
<dbReference type="AlphaFoldDB" id="A0A318KPI9"/>
<dbReference type="GO" id="GO:0005960">
    <property type="term" value="C:glycine cleavage complex"/>
    <property type="evidence" value="ECO:0007669"/>
    <property type="project" value="TreeGrafter"/>
</dbReference>
<comment type="similarity">
    <text evidence="3 8">Belongs to the GcvP family.</text>
</comment>
<dbReference type="GO" id="GO:0030170">
    <property type="term" value="F:pyridoxal phosphate binding"/>
    <property type="evidence" value="ECO:0007669"/>
    <property type="project" value="TreeGrafter"/>
</dbReference>
<dbReference type="NCBIfam" id="NF003346">
    <property type="entry name" value="PRK04366.1"/>
    <property type="match status" value="1"/>
</dbReference>
<evidence type="ECO:0000256" key="2">
    <source>
        <dbReference type="ARBA" id="ARBA00003788"/>
    </source>
</evidence>
<dbReference type="FunFam" id="3.40.640.10:FF:000007">
    <property type="entry name" value="glycine dehydrogenase (Decarboxylating), mitochondrial"/>
    <property type="match status" value="1"/>
</dbReference>
<dbReference type="InterPro" id="IPR020581">
    <property type="entry name" value="GDC_P"/>
</dbReference>
<keyword evidence="5 8" id="KW-0663">Pyridoxal phosphate</keyword>
<accession>A0A318KPI9</accession>
<dbReference type="EMBL" id="QJKI01000010">
    <property type="protein sequence ID" value="PXX78688.1"/>
    <property type="molecule type" value="Genomic_DNA"/>
</dbReference>
<dbReference type="EC" id="1.4.4.2" evidence="8"/>
<evidence type="ECO:0000259" key="10">
    <source>
        <dbReference type="Pfam" id="PF02347"/>
    </source>
</evidence>
<dbReference type="InterPro" id="IPR003437">
    <property type="entry name" value="GcvP"/>
</dbReference>
<dbReference type="Pfam" id="PF02347">
    <property type="entry name" value="GDC-P"/>
    <property type="match status" value="2"/>
</dbReference>
<dbReference type="InterPro" id="IPR049316">
    <property type="entry name" value="GDC-P_C"/>
</dbReference>
<gene>
    <name evidence="8" type="primary">gcvP</name>
    <name evidence="12" type="ORF">DFR34_1103</name>
</gene>
<dbReference type="NCBIfam" id="TIGR00461">
    <property type="entry name" value="gcvP"/>
    <property type="match status" value="1"/>
</dbReference>
<evidence type="ECO:0000256" key="6">
    <source>
        <dbReference type="ARBA" id="ARBA00023002"/>
    </source>
</evidence>
<dbReference type="Gene3D" id="3.40.640.10">
    <property type="entry name" value="Type I PLP-dependent aspartate aminotransferase-like (Major domain)"/>
    <property type="match status" value="2"/>
</dbReference>
<dbReference type="GO" id="GO:0016594">
    <property type="term" value="F:glycine binding"/>
    <property type="evidence" value="ECO:0007669"/>
    <property type="project" value="TreeGrafter"/>
</dbReference>
<dbReference type="Gene3D" id="3.90.1150.10">
    <property type="entry name" value="Aspartate Aminotransferase, domain 1"/>
    <property type="match status" value="2"/>
</dbReference>
<sequence>MTTLTELENHDGFIERHIGPSAADIDAMLGVVGAQSLDELVTQTVPASILLEQDIPLPAPRAEHEALAELKTLAQQNRLSKSFIGMGYADTLTPAVILRNVMENPGWYTAYTPYQAEIAQGRLEALLNYQQVIIDLTGLPLANASLLDEATAAAEAMTMARRVSISKSNRFFVDSQIWPQTLDVLKTRAEPFGFELVLGNPADAAGADVFGALFQYPNARGEAHDLSAAIAGVKAQGGVVALAADLLALALLKSPGELGADIALGSAQRFGVPLGFGGPHAAFFACRDEYKRAMPGRIIGVSIDANGGQALRMALQTREQHIRREKANSNICTSQVLLANMAGLYAVYHGEAGIRRIAGYVHRLANLFAAAVRTQGGTVINQSWFDTVLVATGPRTDAVLASAEAAGYTLRRVDNNTIGVAFHEAASRADVAALAQLFTGQPADIDALDASATDAIPASLARTSRYLTHPVFNTHHSETEMLRYLKRLQNRDLALDHSMISLGSCTMKLNATSEMIPVTWPEFAGLHPFAPREHAAGYLAMIDSLSEQLKAITGFDAICMQPNSGAQGEYAGLLAIRRYHASRGDAQRTVCLIPKSAHGTNPATAQMMGMQVVVVACDDNGNVDVADLKAKAEQYSATLACLMITYPSTHGVFEEAMRDICDTIHAHGGQVYMDGANLNALVGLVQPGKIGADVSHMNLHKTFCIPHGGGGPGMGPIGLKAHLAPFMANHSVAPIANGSEGQSAVSAAPFGSASILPISWMYIRMMGAAGLKRATQVALLNANYVATRLQGAFPVLYTGKNGRVAHECIIDLRPLKAATGVTEVDVAKRLMDYGFHAPTMSFPVAGTIMIEPTESESKAELDRFIDALLSIRAEIAKVEAGEWAADSNPLKHAPHTQSDVISREWSRAYSRDQAVFPLEWVRDNKFWPSVNRIDDVYGDRNLMCSCPGMENYQ</sequence>
<feature type="domain" description="Glycine cleavage system P-protein N-terminal" evidence="10">
    <location>
        <begin position="446"/>
        <end position="722"/>
    </location>
</feature>
<evidence type="ECO:0000256" key="5">
    <source>
        <dbReference type="ARBA" id="ARBA00022898"/>
    </source>
</evidence>
<reference evidence="12 13" key="1">
    <citation type="submission" date="2018-05" db="EMBL/GenBank/DDBJ databases">
        <title>Genomic Encyclopedia of Type Strains, Phase IV (KMG-IV): sequencing the most valuable type-strain genomes for metagenomic binning, comparative biology and taxonomic classification.</title>
        <authorList>
            <person name="Goeker M."/>
        </authorList>
    </citation>
    <scope>NUCLEOTIDE SEQUENCE [LARGE SCALE GENOMIC DNA]</scope>
    <source>
        <strain evidence="12 13">DSM 29661</strain>
    </source>
</reference>
<dbReference type="GO" id="GO:0004375">
    <property type="term" value="F:glycine dehydrogenase (decarboxylating) activity"/>
    <property type="evidence" value="ECO:0007669"/>
    <property type="project" value="UniProtKB-EC"/>
</dbReference>
<dbReference type="InterPro" id="IPR015421">
    <property type="entry name" value="PyrdxlP-dep_Trfase_major"/>
</dbReference>
<evidence type="ECO:0000313" key="13">
    <source>
        <dbReference type="Proteomes" id="UP000247555"/>
    </source>
</evidence>
<dbReference type="PANTHER" id="PTHR11773">
    <property type="entry name" value="GLYCINE DEHYDROGENASE, DECARBOXYLATING"/>
    <property type="match status" value="1"/>
</dbReference>
<comment type="caution">
    <text evidence="12">The sequence shown here is derived from an EMBL/GenBank/DDBJ whole genome shotgun (WGS) entry which is preliminary data.</text>
</comment>
<dbReference type="InterPro" id="IPR015424">
    <property type="entry name" value="PyrdxlP-dep_Trfase"/>
</dbReference>
<dbReference type="GO" id="GO:0019464">
    <property type="term" value="P:glycine decarboxylation via glycine cleavage system"/>
    <property type="evidence" value="ECO:0007669"/>
    <property type="project" value="UniProtKB-UniRule"/>
</dbReference>
<dbReference type="RefSeq" id="WP_110390813.1">
    <property type="nucleotide sequence ID" value="NZ_QJKI01000010.1"/>
</dbReference>
<dbReference type="FunFam" id="3.90.1150.10:FF:000007">
    <property type="entry name" value="Glycine dehydrogenase (decarboxylating), mitochondrial"/>
    <property type="match status" value="1"/>
</dbReference>
<dbReference type="SUPFAM" id="SSF53383">
    <property type="entry name" value="PLP-dependent transferases"/>
    <property type="match status" value="2"/>
</dbReference>
<dbReference type="GO" id="GO:0005829">
    <property type="term" value="C:cytosol"/>
    <property type="evidence" value="ECO:0007669"/>
    <property type="project" value="TreeGrafter"/>
</dbReference>
<evidence type="ECO:0000256" key="7">
    <source>
        <dbReference type="ARBA" id="ARBA00049026"/>
    </source>
</evidence>
<organism evidence="12 13">
    <name type="scientific">Rivihabitans pingtungensis</name>
    <dbReference type="NCBI Taxonomy" id="1054498"/>
    <lineage>
        <taxon>Bacteria</taxon>
        <taxon>Pseudomonadati</taxon>
        <taxon>Pseudomonadota</taxon>
        <taxon>Betaproteobacteria</taxon>
        <taxon>Neisseriales</taxon>
        <taxon>Aquaspirillaceae</taxon>
        <taxon>Rivihabitans</taxon>
    </lineage>
</organism>
<evidence type="ECO:0000256" key="1">
    <source>
        <dbReference type="ARBA" id="ARBA00001933"/>
    </source>
</evidence>
<proteinExistence type="inferred from homology"/>
<feature type="domain" description="Glycine cleavage system P-protein N-terminal" evidence="10">
    <location>
        <begin position="15"/>
        <end position="438"/>
    </location>
</feature>
<protein>
    <recommendedName>
        <fullName evidence="8">Glycine dehydrogenase (decarboxylating)</fullName>
        <ecNumber evidence="8">1.4.4.2</ecNumber>
    </recommendedName>
    <alternativeName>
        <fullName evidence="8">Glycine cleavage system P-protein</fullName>
    </alternativeName>
    <alternativeName>
        <fullName evidence="8">Glycine decarboxylase</fullName>
    </alternativeName>
    <alternativeName>
        <fullName evidence="8">Glycine dehydrogenase (aminomethyl-transferring)</fullName>
    </alternativeName>
</protein>
<evidence type="ECO:0000256" key="4">
    <source>
        <dbReference type="ARBA" id="ARBA00011690"/>
    </source>
</evidence>
<comment type="cofactor">
    <cofactor evidence="1 8 9">
        <name>pyridoxal 5'-phosphate</name>
        <dbReference type="ChEBI" id="CHEBI:597326"/>
    </cofactor>
</comment>
<dbReference type="FunFam" id="3.40.640.10:FF:000005">
    <property type="entry name" value="Glycine dehydrogenase (decarboxylating), mitochondrial"/>
    <property type="match status" value="1"/>
</dbReference>
<comment type="catalytic activity">
    <reaction evidence="7 8">
        <text>N(6)-[(R)-lipoyl]-L-lysyl-[glycine-cleavage complex H protein] + glycine + H(+) = N(6)-[(R)-S(8)-aminomethyldihydrolipoyl]-L-lysyl-[glycine-cleavage complex H protein] + CO2</text>
        <dbReference type="Rhea" id="RHEA:24304"/>
        <dbReference type="Rhea" id="RHEA-COMP:10494"/>
        <dbReference type="Rhea" id="RHEA-COMP:10495"/>
        <dbReference type="ChEBI" id="CHEBI:15378"/>
        <dbReference type="ChEBI" id="CHEBI:16526"/>
        <dbReference type="ChEBI" id="CHEBI:57305"/>
        <dbReference type="ChEBI" id="CHEBI:83099"/>
        <dbReference type="ChEBI" id="CHEBI:83143"/>
        <dbReference type="EC" id="1.4.4.2"/>
    </reaction>
</comment>
<evidence type="ECO:0000256" key="8">
    <source>
        <dbReference type="HAMAP-Rule" id="MF_00711"/>
    </source>
</evidence>
<dbReference type="Pfam" id="PF21478">
    <property type="entry name" value="GcvP2_C"/>
    <property type="match status" value="1"/>
</dbReference>